<sequence length="514" mass="59054">MTRLTMSEIKEVIRLRYINQLSIRQISVSTGIPKSTVSDYVNRFRITGLKAEELSSVSEDELYSRLFPERSMPLNRTFPMPDLDYIAREKRRKGVTWLLLWQEYKSVHPDGYNYTQFKEYCKKHISRLSPTMRQIYNAGEIMFVDYSGLTMDIVDRYTGEVSEAQIFVSALGASGAVFVHATESQKKESFILSHSLAFEYYGAVSKTVVPDNLKSAVTKHTRDVLTVNSSYSDMAKYYGCAVIPARPAKPQDKAKVEQAVQGIQRWVLAKLRNRLFNTVQELNSAIAPLTEAYNNKVIRGIGKSRLELLNEIDRPEMLPLPKERYQYREYLIRHVGVDYHVDVSGSRYSVPYKLIKNKVDVWHSATTVEIHHKGYPVAIHPKSKRGSTLTEHMPPNHVMWQEKWNPTRILNWAGSIGFDTARLMKNILDSRSHPANAYRTCIAILSRAKSHDKSDFNMACKKAVEIRAYSVKSLESILSSKIYLEKDEKNTAPLSNHNNVRGRDYYKEEDKCQS</sequence>
<feature type="domain" description="Integrase catalytic" evidence="4">
    <location>
        <begin position="126"/>
        <end position="313"/>
    </location>
</feature>
<keyword evidence="8" id="KW-1185">Reference proteome</keyword>
<dbReference type="InterPro" id="IPR054353">
    <property type="entry name" value="IstA-like_C"/>
</dbReference>
<dbReference type="eggNOG" id="COG4584">
    <property type="taxonomic scope" value="Bacteria"/>
</dbReference>
<dbReference type="Proteomes" id="UP000002012">
    <property type="component" value="Chromosome"/>
</dbReference>
<dbReference type="InParanoid" id="D4H4N7"/>
<evidence type="ECO:0000313" key="5">
    <source>
        <dbReference type="EMBL" id="ADD67431.1"/>
    </source>
</evidence>
<evidence type="ECO:0000259" key="4">
    <source>
        <dbReference type="PROSITE" id="PS50994"/>
    </source>
</evidence>
<feature type="domain" description="HTH IS408-type" evidence="3">
    <location>
        <begin position="9"/>
        <end position="90"/>
    </location>
</feature>
<feature type="compositionally biased region" description="Basic and acidic residues" evidence="2">
    <location>
        <begin position="501"/>
        <end position="514"/>
    </location>
</feature>
<dbReference type="PaxDb" id="522772-Dacet_0642"/>
<evidence type="ECO:0000256" key="2">
    <source>
        <dbReference type="SAM" id="MobiDB-lite"/>
    </source>
</evidence>
<dbReference type="EMBL" id="CP001968">
    <property type="protein sequence ID" value="ADD67431.1"/>
    <property type="molecule type" value="Genomic_DNA"/>
</dbReference>
<protein>
    <submittedName>
        <fullName evidence="5">Integrase catalytic region</fullName>
    </submittedName>
</protein>
<proteinExistence type="inferred from homology"/>
<dbReference type="PANTHER" id="PTHR35004">
    <property type="entry name" value="TRANSPOSASE RV3428C-RELATED"/>
    <property type="match status" value="1"/>
</dbReference>
<dbReference type="OrthoDB" id="2065409at2"/>
<dbReference type="SUPFAM" id="SSF53098">
    <property type="entry name" value="Ribonuclease H-like"/>
    <property type="match status" value="1"/>
</dbReference>
<dbReference type="InterPro" id="IPR036397">
    <property type="entry name" value="RNaseH_sf"/>
</dbReference>
<accession>D4H4N7</accession>
<dbReference type="EMBL" id="CP001968">
    <property type="protein sequence ID" value="ADD67852.1"/>
    <property type="molecule type" value="Genomic_DNA"/>
</dbReference>
<dbReference type="KEGG" id="dap:Dacet_2640"/>
<dbReference type="KEGG" id="dap:Dacet_1078"/>
<evidence type="ECO:0000313" key="7">
    <source>
        <dbReference type="EMBL" id="ADD69398.1"/>
    </source>
</evidence>
<dbReference type="STRING" id="522772.Dacet_0642"/>
<dbReference type="PANTHER" id="PTHR35004:SF8">
    <property type="entry name" value="TRANSPOSASE RV3428C-RELATED"/>
    <property type="match status" value="1"/>
</dbReference>
<dbReference type="Pfam" id="PF22483">
    <property type="entry name" value="Mu-transpos_C_2"/>
    <property type="match status" value="1"/>
</dbReference>
<name>D4H4N7_DENA2</name>
<feature type="region of interest" description="Disordered" evidence="2">
    <location>
        <begin position="490"/>
        <end position="514"/>
    </location>
</feature>
<dbReference type="AlphaFoldDB" id="D4H4N7"/>
<dbReference type="InterPro" id="IPR017895">
    <property type="entry name" value="HTH_IS408/IS1162_type"/>
</dbReference>
<dbReference type="KEGG" id="dap:Dacet_0642"/>
<dbReference type="HOGENOM" id="CLU_020626_11_0_0"/>
<comment type="similarity">
    <text evidence="1">Belongs to the transposase IS21/IS408/IS1162 family.</text>
</comment>
<dbReference type="NCBIfam" id="NF033546">
    <property type="entry name" value="transpos_IS21"/>
    <property type="match status" value="1"/>
</dbReference>
<dbReference type="PROSITE" id="PS50532">
    <property type="entry name" value="HTH_IS408"/>
    <property type="match status" value="1"/>
</dbReference>
<dbReference type="EMBL" id="CP001968">
    <property type="protein sequence ID" value="ADD69398.1"/>
    <property type="molecule type" value="Genomic_DNA"/>
</dbReference>
<gene>
    <name evidence="5" type="ordered locus">Dacet_0642</name>
    <name evidence="6" type="ordered locus">Dacet_1078</name>
    <name evidence="7" type="ordered locus">Dacet_2640</name>
</gene>
<evidence type="ECO:0000313" key="8">
    <source>
        <dbReference type="Proteomes" id="UP000002012"/>
    </source>
</evidence>
<dbReference type="InterPro" id="IPR012337">
    <property type="entry name" value="RNaseH-like_sf"/>
</dbReference>
<evidence type="ECO:0000259" key="3">
    <source>
        <dbReference type="PROSITE" id="PS50532"/>
    </source>
</evidence>
<dbReference type="InterPro" id="IPR001584">
    <property type="entry name" value="Integrase_cat-core"/>
</dbReference>
<evidence type="ECO:0000256" key="1">
    <source>
        <dbReference type="ARBA" id="ARBA00009277"/>
    </source>
</evidence>
<reference evidence="5 8" key="1">
    <citation type="journal article" date="2010" name="Stand. Genomic Sci.">
        <title>Complete genome sequence of Denitrovibrio acetiphilus type strain (N2460).</title>
        <authorList>
            <person name="Kiss H."/>
            <person name="Lang E."/>
            <person name="Lapidus A."/>
            <person name="Copeland A."/>
            <person name="Nolan M."/>
            <person name="Glavina Del Rio T."/>
            <person name="Chen F."/>
            <person name="Lucas S."/>
            <person name="Tice H."/>
            <person name="Cheng J.F."/>
            <person name="Han C."/>
            <person name="Goodwin L."/>
            <person name="Pitluck S."/>
            <person name="Liolios K."/>
            <person name="Pati A."/>
            <person name="Ivanova N."/>
            <person name="Mavromatis K."/>
            <person name="Chen A."/>
            <person name="Palaniappan K."/>
            <person name="Land M."/>
            <person name="Hauser L."/>
            <person name="Chang Y.J."/>
            <person name="Jeffries C.D."/>
            <person name="Detter J.C."/>
            <person name="Brettin T."/>
            <person name="Spring S."/>
            <person name="Rohde M."/>
            <person name="Goker M."/>
            <person name="Woyke T."/>
            <person name="Bristow J."/>
            <person name="Eisen J.A."/>
            <person name="Markowitz V."/>
            <person name="Hugenholtz P."/>
            <person name="Kyrpides N.C."/>
            <person name="Klenk H.P."/>
        </authorList>
    </citation>
    <scope>NUCLEOTIDE SEQUENCE [LARGE SCALE GENOMIC DNA]</scope>
    <source>
        <strain evidence="5">DSM 12809</strain>
        <strain evidence="8">DSM 12809 / NBRC 114555 / N2460</strain>
    </source>
</reference>
<dbReference type="GO" id="GO:0003676">
    <property type="term" value="F:nucleic acid binding"/>
    <property type="evidence" value="ECO:0007669"/>
    <property type="project" value="InterPro"/>
</dbReference>
<dbReference type="Gene3D" id="3.30.420.10">
    <property type="entry name" value="Ribonuclease H-like superfamily/Ribonuclease H"/>
    <property type="match status" value="1"/>
</dbReference>
<dbReference type="GO" id="GO:0015074">
    <property type="term" value="P:DNA integration"/>
    <property type="evidence" value="ECO:0007669"/>
    <property type="project" value="InterPro"/>
</dbReference>
<organism evidence="5 8">
    <name type="scientific">Denitrovibrio acetiphilus (strain DSM 12809 / NBRC 114555 / N2460)</name>
    <dbReference type="NCBI Taxonomy" id="522772"/>
    <lineage>
        <taxon>Bacteria</taxon>
        <taxon>Pseudomonadati</taxon>
        <taxon>Deferribacterota</taxon>
        <taxon>Deferribacteres</taxon>
        <taxon>Deferribacterales</taxon>
        <taxon>Geovibrionaceae</taxon>
        <taxon>Denitrovibrio</taxon>
    </lineage>
</organism>
<evidence type="ECO:0000313" key="6">
    <source>
        <dbReference type="EMBL" id="ADD67852.1"/>
    </source>
</evidence>
<dbReference type="PROSITE" id="PS50994">
    <property type="entry name" value="INTEGRASE"/>
    <property type="match status" value="1"/>
</dbReference>
<dbReference type="RefSeq" id="WP_013009975.1">
    <property type="nucleotide sequence ID" value="NC_013943.1"/>
</dbReference>